<reference evidence="3" key="1">
    <citation type="journal article" date="2020" name="Sci. Rep.">
        <title>Chromosome-scale genome assembly for the duckweed Spirodela intermedia, integrating cytogenetic maps, PacBio and Oxford Nanopore libraries.</title>
        <authorList>
            <person name="Hoang P.T.N."/>
            <person name="Fiebig A."/>
            <person name="Novak P."/>
            <person name="Macas J."/>
            <person name="Cao H.X."/>
            <person name="Stepanenko A."/>
            <person name="Chen G."/>
            <person name="Borisjuk N."/>
            <person name="Scholz U."/>
            <person name="Schubert I."/>
        </authorList>
    </citation>
    <scope>NUCLEOTIDE SEQUENCE [LARGE SCALE GENOMIC DNA]</scope>
</reference>
<accession>A0ABN7EAC3</accession>
<comment type="caution">
    <text evidence="2">The sequence shown here is derived from an EMBL/GenBank/DDBJ whole genome shotgun (WGS) entry which is preliminary data.</text>
</comment>
<evidence type="ECO:0000313" key="3">
    <source>
        <dbReference type="Proteomes" id="UP001189122"/>
    </source>
</evidence>
<gene>
    <name evidence="2" type="ORF">SI7747_UN020377</name>
</gene>
<evidence type="ECO:0000313" key="2">
    <source>
        <dbReference type="EMBL" id="CAA6674019.1"/>
    </source>
</evidence>
<dbReference type="EMBL" id="CACRZD030000068">
    <property type="protein sequence ID" value="CAA6674019.1"/>
    <property type="molecule type" value="Genomic_DNA"/>
</dbReference>
<organism evidence="2 3">
    <name type="scientific">Spirodela intermedia</name>
    <name type="common">Intermediate duckweed</name>
    <dbReference type="NCBI Taxonomy" id="51605"/>
    <lineage>
        <taxon>Eukaryota</taxon>
        <taxon>Viridiplantae</taxon>
        <taxon>Streptophyta</taxon>
        <taxon>Embryophyta</taxon>
        <taxon>Tracheophyta</taxon>
        <taxon>Spermatophyta</taxon>
        <taxon>Magnoliopsida</taxon>
        <taxon>Liliopsida</taxon>
        <taxon>Araceae</taxon>
        <taxon>Lemnoideae</taxon>
        <taxon>Spirodela</taxon>
    </lineage>
</organism>
<sequence>MAASSRAAMRRPATVVVSGGSGTSQAAAKGSSGLAWADRGTCAPSPSTSLMASQLHVGRMLGSFILRSAQQEEALHHIWYALKKEIP</sequence>
<feature type="compositionally biased region" description="Low complexity" evidence="1">
    <location>
        <begin position="1"/>
        <end position="11"/>
    </location>
</feature>
<proteinExistence type="predicted"/>
<name>A0ABN7EAC3_SPIIN</name>
<evidence type="ECO:0000256" key="1">
    <source>
        <dbReference type="SAM" id="MobiDB-lite"/>
    </source>
</evidence>
<keyword evidence="3" id="KW-1185">Reference proteome</keyword>
<protein>
    <submittedName>
        <fullName evidence="2">Uncharacterized protein</fullName>
    </submittedName>
</protein>
<feature type="region of interest" description="Disordered" evidence="1">
    <location>
        <begin position="1"/>
        <end position="35"/>
    </location>
</feature>
<dbReference type="Proteomes" id="UP001189122">
    <property type="component" value="Unassembled WGS sequence"/>
</dbReference>